<dbReference type="SUPFAM" id="SSF54631">
    <property type="entry name" value="CBS-domain pair"/>
    <property type="match status" value="1"/>
</dbReference>
<dbReference type="InterPro" id="IPR000644">
    <property type="entry name" value="CBS_dom"/>
</dbReference>
<evidence type="ECO:0000256" key="1">
    <source>
        <dbReference type="PROSITE-ProRule" id="PRU00703"/>
    </source>
</evidence>
<reference evidence="3 4" key="1">
    <citation type="journal article" date="2021" name="BMC Biol.">
        <title>Horizontally acquired antibacterial genes associated with adaptive radiation of ladybird beetles.</title>
        <authorList>
            <person name="Li H.S."/>
            <person name="Tang X.F."/>
            <person name="Huang Y.H."/>
            <person name="Xu Z.Y."/>
            <person name="Chen M.L."/>
            <person name="Du X.Y."/>
            <person name="Qiu B.Y."/>
            <person name="Chen P.T."/>
            <person name="Zhang W."/>
            <person name="Slipinski A."/>
            <person name="Escalona H.E."/>
            <person name="Waterhouse R.M."/>
            <person name="Zwick A."/>
            <person name="Pang H."/>
        </authorList>
    </citation>
    <scope>NUCLEOTIDE SEQUENCE [LARGE SCALE GENOMIC DNA]</scope>
    <source>
        <strain evidence="3">SYSU2018</strain>
    </source>
</reference>
<feature type="domain" description="CBS" evidence="2">
    <location>
        <begin position="1"/>
        <end position="47"/>
    </location>
</feature>
<dbReference type="InterPro" id="IPR046342">
    <property type="entry name" value="CBS_dom_sf"/>
</dbReference>
<gene>
    <name evidence="3" type="ORF">HHI36_013931</name>
</gene>
<dbReference type="Proteomes" id="UP001516400">
    <property type="component" value="Unassembled WGS sequence"/>
</dbReference>
<proteinExistence type="predicted"/>
<protein>
    <recommendedName>
        <fullName evidence="2">CBS domain-containing protein</fullName>
    </recommendedName>
</protein>
<keyword evidence="1" id="KW-0129">CBS domain</keyword>
<evidence type="ECO:0000313" key="3">
    <source>
        <dbReference type="EMBL" id="KAL3272451.1"/>
    </source>
</evidence>
<dbReference type="Gene3D" id="3.10.580.10">
    <property type="entry name" value="CBS-domain"/>
    <property type="match status" value="1"/>
</dbReference>
<keyword evidence="4" id="KW-1185">Reference proteome</keyword>
<evidence type="ECO:0000259" key="2">
    <source>
        <dbReference type="PROSITE" id="PS51371"/>
    </source>
</evidence>
<dbReference type="EMBL" id="JABFTP020000062">
    <property type="protein sequence ID" value="KAL3272451.1"/>
    <property type="molecule type" value="Genomic_DNA"/>
</dbReference>
<dbReference type="AlphaFoldDB" id="A0ABD2N170"/>
<organism evidence="3 4">
    <name type="scientific">Cryptolaemus montrouzieri</name>
    <dbReference type="NCBI Taxonomy" id="559131"/>
    <lineage>
        <taxon>Eukaryota</taxon>
        <taxon>Metazoa</taxon>
        <taxon>Ecdysozoa</taxon>
        <taxon>Arthropoda</taxon>
        <taxon>Hexapoda</taxon>
        <taxon>Insecta</taxon>
        <taxon>Pterygota</taxon>
        <taxon>Neoptera</taxon>
        <taxon>Endopterygota</taxon>
        <taxon>Coleoptera</taxon>
        <taxon>Polyphaga</taxon>
        <taxon>Cucujiformia</taxon>
        <taxon>Coccinelloidea</taxon>
        <taxon>Coccinellidae</taxon>
        <taxon>Scymninae</taxon>
        <taxon>Scymnini</taxon>
        <taxon>Cryptolaemus</taxon>
    </lineage>
</organism>
<evidence type="ECO:0000313" key="4">
    <source>
        <dbReference type="Proteomes" id="UP001516400"/>
    </source>
</evidence>
<dbReference type="PROSITE" id="PS51371">
    <property type="entry name" value="CBS"/>
    <property type="match status" value="1"/>
</dbReference>
<accession>A0ABD2N170</accession>
<name>A0ABD2N170_9CUCU</name>
<dbReference type="Pfam" id="PF00571">
    <property type="entry name" value="CBS"/>
    <property type="match status" value="1"/>
</dbReference>
<comment type="caution">
    <text evidence="3">The sequence shown here is derived from an EMBL/GenBank/DDBJ whole genome shotgun (WGS) entry which is preliminary data.</text>
</comment>
<sequence>MFRLFRALGLRHLPIVNDTNEVVGMVTRKDLARYRVWRHQGRIGVEELLISKEI</sequence>